<comment type="caution">
    <text evidence="1">The sequence shown here is derived from an EMBL/GenBank/DDBJ whole genome shotgun (WGS) entry which is preliminary data.</text>
</comment>
<dbReference type="Proteomes" id="UP000596827">
    <property type="component" value="Unassembled WGS sequence"/>
</dbReference>
<dbReference type="EMBL" id="JACORU010000011">
    <property type="protein sequence ID" value="MBC5767613.1"/>
    <property type="molecule type" value="Genomic_DNA"/>
</dbReference>
<reference evidence="1" key="1">
    <citation type="submission" date="2020-08" db="EMBL/GenBank/DDBJ databases">
        <title>Ramlibacter sp. GTP1 16S ribosomal RNA gene genome sequencing and assembly.</title>
        <authorList>
            <person name="Kang M."/>
        </authorList>
    </citation>
    <scope>NUCLEOTIDE SEQUENCE</scope>
    <source>
        <strain evidence="1">GTP1</strain>
    </source>
</reference>
<sequence>MHPPDIPLVGQPGVILVVHPDSGIRQAISDALPAEWVVTFAQDEKTAQRALRLEHSFRVAHEHARAELVAHAARGAELVPAILRYWAKYTERFELTRACIVGSGTGHEPDISWLQDRTEGWEGARVVVDGAARNDVHVDATVALDDLAHLPARLIDALSVADHRLALSWVGELPPALRETLSFPQVTIALQERLRRWGQDYVILAEPFGALTLQRDGGVRWLAFAERHMHARLPEGVTYVQERAWQPLGDSDFGVWTWELQCESASIKSASTYDTWLASQQRRHEWS</sequence>
<keyword evidence="2" id="KW-1185">Reference proteome</keyword>
<organism evidence="1 2">
    <name type="scientific">Ramlibacter albus</name>
    <dbReference type="NCBI Taxonomy" id="2079448"/>
    <lineage>
        <taxon>Bacteria</taxon>
        <taxon>Pseudomonadati</taxon>
        <taxon>Pseudomonadota</taxon>
        <taxon>Betaproteobacteria</taxon>
        <taxon>Burkholderiales</taxon>
        <taxon>Comamonadaceae</taxon>
        <taxon>Ramlibacter</taxon>
    </lineage>
</organism>
<evidence type="ECO:0000313" key="1">
    <source>
        <dbReference type="EMBL" id="MBC5767613.1"/>
    </source>
</evidence>
<protein>
    <submittedName>
        <fullName evidence="1">Uncharacterized protein</fullName>
    </submittedName>
</protein>
<dbReference type="AlphaFoldDB" id="A0A923MC13"/>
<name>A0A923MC13_9BURK</name>
<proteinExistence type="predicted"/>
<evidence type="ECO:0000313" key="2">
    <source>
        <dbReference type="Proteomes" id="UP000596827"/>
    </source>
</evidence>
<accession>A0A923MC13</accession>
<gene>
    <name evidence="1" type="ORF">H8R02_24320</name>
</gene>
<dbReference type="RefSeq" id="WP_187084095.1">
    <property type="nucleotide sequence ID" value="NZ_JACORU010000011.1"/>
</dbReference>